<sequence>MFFYLDESGCTGALPVGPNSEVQPVLVVGGLLVHSKSISTITNEFVDLKKLFRFSVPRGAKRMDIARQEIKGASLRKMIRKKGDRAQRQIKFVDALFGLLQRHDARVVASIWVKEPGKPFDGQAVYTTSVQRQIAKIHRIVEPVASQLAVIADSRNSYLNSVVAHSVFTQKYRQTGDAYPCMPETPTFGHSENHAGLQIADIILSAVVWPMAAHAYQFGRINSSLVRREDSYFARHFGKRLRLLSALDMQGQQFAWGIHVAGVSERLSTAKLFEANIN</sequence>
<name>A0A6J7E2M5_9ZZZZ</name>
<proteinExistence type="predicted"/>
<reference evidence="1" key="1">
    <citation type="submission" date="2020-05" db="EMBL/GenBank/DDBJ databases">
        <authorList>
            <person name="Chiriac C."/>
            <person name="Salcher M."/>
            <person name="Ghai R."/>
            <person name="Kavagutti S V."/>
        </authorList>
    </citation>
    <scope>NUCLEOTIDE SEQUENCE</scope>
</reference>
<protein>
    <submittedName>
        <fullName evidence="1">Unannotated protein</fullName>
    </submittedName>
</protein>
<dbReference type="AlphaFoldDB" id="A0A6J7E2M5"/>
<dbReference type="Pfam" id="PF12686">
    <property type="entry name" value="DUF3800"/>
    <property type="match status" value="1"/>
</dbReference>
<gene>
    <name evidence="1" type="ORF">UFOPK3364_01090</name>
</gene>
<evidence type="ECO:0000313" key="1">
    <source>
        <dbReference type="EMBL" id="CAB4877352.1"/>
    </source>
</evidence>
<dbReference type="InterPro" id="IPR024524">
    <property type="entry name" value="DUF3800"/>
</dbReference>
<accession>A0A6J7E2M5</accession>
<dbReference type="EMBL" id="CAFBLO010000138">
    <property type="protein sequence ID" value="CAB4877352.1"/>
    <property type="molecule type" value="Genomic_DNA"/>
</dbReference>
<organism evidence="1">
    <name type="scientific">freshwater metagenome</name>
    <dbReference type="NCBI Taxonomy" id="449393"/>
    <lineage>
        <taxon>unclassified sequences</taxon>
        <taxon>metagenomes</taxon>
        <taxon>ecological metagenomes</taxon>
    </lineage>
</organism>